<gene>
    <name evidence="1" type="ORF">BDA96_02G062100</name>
</gene>
<comment type="caution">
    <text evidence="1">The sequence shown here is derived from an EMBL/GenBank/DDBJ whole genome shotgun (WGS) entry which is preliminary data.</text>
</comment>
<reference evidence="1" key="2">
    <citation type="submission" date="2020-10" db="EMBL/GenBank/DDBJ databases">
        <authorList>
            <person name="Cooper E.A."/>
            <person name="Brenton Z.W."/>
            <person name="Flinn B.S."/>
            <person name="Jenkins J."/>
            <person name="Shu S."/>
            <person name="Flowers D."/>
            <person name="Luo F."/>
            <person name="Wang Y."/>
            <person name="Xia P."/>
            <person name="Barry K."/>
            <person name="Daum C."/>
            <person name="Lipzen A."/>
            <person name="Yoshinaga Y."/>
            <person name="Schmutz J."/>
            <person name="Saski C."/>
            <person name="Vermerris W."/>
            <person name="Kresovich S."/>
        </authorList>
    </citation>
    <scope>NUCLEOTIDE SEQUENCE</scope>
</reference>
<dbReference type="Proteomes" id="UP000807115">
    <property type="component" value="Chromosome 2"/>
</dbReference>
<reference evidence="1" key="1">
    <citation type="journal article" date="2019" name="BMC Genomics">
        <title>A new reference genome for Sorghum bicolor reveals high levels of sequence similarity between sweet and grain genotypes: implications for the genetics of sugar metabolism.</title>
        <authorList>
            <person name="Cooper E.A."/>
            <person name="Brenton Z.W."/>
            <person name="Flinn B.S."/>
            <person name="Jenkins J."/>
            <person name="Shu S."/>
            <person name="Flowers D."/>
            <person name="Luo F."/>
            <person name="Wang Y."/>
            <person name="Xia P."/>
            <person name="Barry K."/>
            <person name="Daum C."/>
            <person name="Lipzen A."/>
            <person name="Yoshinaga Y."/>
            <person name="Schmutz J."/>
            <person name="Saski C."/>
            <person name="Vermerris W."/>
            <person name="Kresovich S."/>
        </authorList>
    </citation>
    <scope>NUCLEOTIDE SEQUENCE</scope>
</reference>
<evidence type="ECO:0000313" key="2">
    <source>
        <dbReference type="Proteomes" id="UP000807115"/>
    </source>
</evidence>
<evidence type="ECO:0000313" key="1">
    <source>
        <dbReference type="EMBL" id="KAG0541968.1"/>
    </source>
</evidence>
<protein>
    <submittedName>
        <fullName evidence="1">Uncharacterized protein</fullName>
    </submittedName>
</protein>
<accession>A0A921RLR2</accession>
<dbReference type="AlphaFoldDB" id="A0A921RLR2"/>
<name>A0A921RLR2_SORBI</name>
<dbReference type="EMBL" id="CM027681">
    <property type="protein sequence ID" value="KAG0541968.1"/>
    <property type="molecule type" value="Genomic_DNA"/>
</dbReference>
<organism evidence="1 2">
    <name type="scientific">Sorghum bicolor</name>
    <name type="common">Sorghum</name>
    <name type="synonym">Sorghum vulgare</name>
    <dbReference type="NCBI Taxonomy" id="4558"/>
    <lineage>
        <taxon>Eukaryota</taxon>
        <taxon>Viridiplantae</taxon>
        <taxon>Streptophyta</taxon>
        <taxon>Embryophyta</taxon>
        <taxon>Tracheophyta</taxon>
        <taxon>Spermatophyta</taxon>
        <taxon>Magnoliopsida</taxon>
        <taxon>Liliopsida</taxon>
        <taxon>Poales</taxon>
        <taxon>Poaceae</taxon>
        <taxon>PACMAD clade</taxon>
        <taxon>Panicoideae</taxon>
        <taxon>Andropogonodae</taxon>
        <taxon>Andropogoneae</taxon>
        <taxon>Sorghinae</taxon>
        <taxon>Sorghum</taxon>
    </lineage>
</organism>
<sequence>MSLFTAYGPSNQKFNEDVTTFLSKKEEEEEASTLFMLNLSFFPLSIRTKARTIFLGLK</sequence>
<proteinExistence type="predicted"/>